<evidence type="ECO:0000256" key="2">
    <source>
        <dbReference type="ARBA" id="ARBA00023002"/>
    </source>
</evidence>
<dbReference type="EMBL" id="BCMF01000010">
    <property type="protein sequence ID" value="GAX00041.1"/>
    <property type="molecule type" value="Genomic_DNA"/>
</dbReference>
<accession>A0A1Z5IF21</accession>
<evidence type="ECO:0000313" key="4">
    <source>
        <dbReference type="Proteomes" id="UP000198374"/>
    </source>
</evidence>
<dbReference type="RefSeq" id="WP_089109817.1">
    <property type="nucleotide sequence ID" value="NZ_BCMF01000010.1"/>
</dbReference>
<sequence>MVKRYDSDKVKALVHKIYKAYGFTEKQSAEVAETLIYTDLHGIASHGVQRMVMYDHFIQNGKIRVKSQPEIVKETDVSAVVDANFGLGQLNGIYSMNIAIQKAKKHGVGIVTTKRSGHYGIAGYYANMAADQGLIGLSSTNSRPAMLPTHATQAFVGTNPIAFAMPAKPHNFIYDAATTTVPQGKIEVYRKLEKDLPALWVAKDGNQEINDHNDTKDLDALRDPLSNVGLTPLGGVTEETGSHKGFGLGIIVEVFTSILSLGNTSTEITPEDLKVGPCQSFIAIDPAIFGDVDQIVQRFSDYLQQIRELPAIPGKTIYVAGDKEALAYEDRKQNGMVIDDKTLAEVTGIADRLGVTYGSLDIE</sequence>
<dbReference type="InterPro" id="IPR036111">
    <property type="entry name" value="Mal/L-sulfo/L-lacto_DH-like_sf"/>
</dbReference>
<comment type="caution">
    <text evidence="3">The sequence shown here is derived from an EMBL/GenBank/DDBJ whole genome shotgun (WGS) entry which is preliminary data.</text>
</comment>
<keyword evidence="4" id="KW-1185">Reference proteome</keyword>
<evidence type="ECO:0000313" key="3">
    <source>
        <dbReference type="EMBL" id="GAX00041.1"/>
    </source>
</evidence>
<dbReference type="PANTHER" id="PTHR11091:SF0">
    <property type="entry name" value="MALATE DEHYDROGENASE"/>
    <property type="match status" value="1"/>
</dbReference>
<dbReference type="InterPro" id="IPR043143">
    <property type="entry name" value="Mal/L-sulf/L-lact_DH-like_NADP"/>
</dbReference>
<gene>
    <name evidence="3" type="ORF">IWT30_02020</name>
</gene>
<dbReference type="SUPFAM" id="SSF89733">
    <property type="entry name" value="L-sulfolactate dehydrogenase-like"/>
    <property type="match status" value="1"/>
</dbReference>
<evidence type="ECO:0000256" key="1">
    <source>
        <dbReference type="ARBA" id="ARBA00006056"/>
    </source>
</evidence>
<dbReference type="GO" id="GO:0016491">
    <property type="term" value="F:oxidoreductase activity"/>
    <property type="evidence" value="ECO:0007669"/>
    <property type="project" value="UniProtKB-KW"/>
</dbReference>
<comment type="similarity">
    <text evidence="1">Belongs to the LDH2/MDH2 oxidoreductase family.</text>
</comment>
<protein>
    <submittedName>
        <fullName evidence="3">Malate dehydrogenase</fullName>
    </submittedName>
</protein>
<organism evidence="3 4">
    <name type="scientific">Secundilactobacillus mixtipabuli</name>
    <dbReference type="NCBI Taxonomy" id="1435342"/>
    <lineage>
        <taxon>Bacteria</taxon>
        <taxon>Bacillati</taxon>
        <taxon>Bacillota</taxon>
        <taxon>Bacilli</taxon>
        <taxon>Lactobacillales</taxon>
        <taxon>Lactobacillaceae</taxon>
        <taxon>Secundilactobacillus</taxon>
    </lineage>
</organism>
<dbReference type="InterPro" id="IPR003767">
    <property type="entry name" value="Malate/L-lactate_DH-like"/>
</dbReference>
<dbReference type="Gene3D" id="3.30.1370.60">
    <property type="entry name" value="Hypothetical oxidoreductase yiak, domain 2"/>
    <property type="match status" value="1"/>
</dbReference>
<dbReference type="OrthoDB" id="9769447at2"/>
<name>A0A1Z5IF21_9LACO</name>
<dbReference type="Proteomes" id="UP000198374">
    <property type="component" value="Unassembled WGS sequence"/>
</dbReference>
<proteinExistence type="inferred from homology"/>
<reference evidence="3 4" key="1">
    <citation type="submission" date="2015-11" db="EMBL/GenBank/DDBJ databases">
        <title>Draft genome sequences of new species of the genus Lactobacillus isolated from orchardgrass silage.</title>
        <authorList>
            <person name="Tohno M."/>
            <person name="Tanizawa Y."/>
            <person name="Arita M."/>
        </authorList>
    </citation>
    <scope>NUCLEOTIDE SEQUENCE [LARGE SCALE GENOMIC DNA]</scope>
    <source>
        <strain evidence="3 4">IWT30</strain>
    </source>
</reference>
<dbReference type="Pfam" id="PF02615">
    <property type="entry name" value="Ldh_2"/>
    <property type="match status" value="1"/>
</dbReference>
<dbReference type="InterPro" id="IPR043144">
    <property type="entry name" value="Mal/L-sulf/L-lact_DH-like_ah"/>
</dbReference>
<dbReference type="PANTHER" id="PTHR11091">
    <property type="entry name" value="OXIDOREDUCTASE-RELATED"/>
    <property type="match status" value="1"/>
</dbReference>
<dbReference type="Gene3D" id="1.10.1530.10">
    <property type="match status" value="1"/>
</dbReference>
<keyword evidence="2" id="KW-0560">Oxidoreductase</keyword>
<dbReference type="AlphaFoldDB" id="A0A1Z5IF21"/>